<dbReference type="AlphaFoldDB" id="A0A4Y8ILE6"/>
<dbReference type="Gene3D" id="4.10.810.10">
    <property type="entry name" value="Virus Scaffolding Protein, Chain A"/>
    <property type="match status" value="1"/>
</dbReference>
<protein>
    <submittedName>
        <fullName evidence="2">IDEAL domain-containing protein</fullName>
    </submittedName>
</protein>
<gene>
    <name evidence="2" type="ORF">E3U55_07355</name>
</gene>
<comment type="caution">
    <text evidence="2">The sequence shown here is derived from an EMBL/GenBank/DDBJ whole genome shotgun (WGS) entry which is preliminary data.</text>
</comment>
<reference evidence="2 3" key="1">
    <citation type="submission" date="2019-03" db="EMBL/GenBank/DDBJ databases">
        <authorList>
            <person name="He R.-H."/>
        </authorList>
    </citation>
    <scope>NUCLEOTIDE SEQUENCE [LARGE SCALE GENOMIC DNA]</scope>
    <source>
        <strain evidence="3">SH 714</strain>
    </source>
</reference>
<dbReference type="InterPro" id="IPR014957">
    <property type="entry name" value="IDEAL_dom"/>
</dbReference>
<accession>A0A4Y8ILE6</accession>
<dbReference type="RefSeq" id="WP_134339783.1">
    <property type="nucleotide sequence ID" value="NZ_SOPW01000006.1"/>
</dbReference>
<organism evidence="2 3">
    <name type="scientific">Filobacillus milosensis</name>
    <dbReference type="NCBI Taxonomy" id="94137"/>
    <lineage>
        <taxon>Bacteria</taxon>
        <taxon>Bacillati</taxon>
        <taxon>Bacillota</taxon>
        <taxon>Bacilli</taxon>
        <taxon>Bacillales</taxon>
        <taxon>Bacillaceae</taxon>
        <taxon>Filobacillus</taxon>
    </lineage>
</organism>
<evidence type="ECO:0000259" key="1">
    <source>
        <dbReference type="SMART" id="SM00914"/>
    </source>
</evidence>
<dbReference type="Pfam" id="PF08858">
    <property type="entry name" value="IDEAL"/>
    <property type="match status" value="1"/>
</dbReference>
<evidence type="ECO:0000313" key="3">
    <source>
        <dbReference type="Proteomes" id="UP000297975"/>
    </source>
</evidence>
<sequence>MKKQVTSYVLIRYQFPKRVAIKAKKEVPYEIKLAARLVLDELVFKWNKDALEEQINQAIDQKDYQAFDTLSKKYTKYLK</sequence>
<dbReference type="EMBL" id="SOPW01000006">
    <property type="protein sequence ID" value="TFB22111.1"/>
    <property type="molecule type" value="Genomic_DNA"/>
</dbReference>
<dbReference type="Proteomes" id="UP000297975">
    <property type="component" value="Unassembled WGS sequence"/>
</dbReference>
<feature type="domain" description="IDEAL" evidence="1">
    <location>
        <begin position="38"/>
        <end position="74"/>
    </location>
</feature>
<dbReference type="SMART" id="SM00914">
    <property type="entry name" value="IDEAL"/>
    <property type="match status" value="1"/>
</dbReference>
<keyword evidence="3" id="KW-1185">Reference proteome</keyword>
<proteinExistence type="predicted"/>
<evidence type="ECO:0000313" key="2">
    <source>
        <dbReference type="EMBL" id="TFB22111.1"/>
    </source>
</evidence>
<dbReference type="InterPro" id="IPR027393">
    <property type="entry name" value="Virus_scaffolding_prot_C"/>
</dbReference>
<dbReference type="OrthoDB" id="2691639at2"/>
<name>A0A4Y8ILE6_9BACI</name>